<dbReference type="PANTHER" id="PTHR10009:SF18">
    <property type="entry name" value="PROTEIN YELLOW-LIKE PROTEIN"/>
    <property type="match status" value="1"/>
</dbReference>
<evidence type="ECO:0000256" key="3">
    <source>
        <dbReference type="SAM" id="SignalP"/>
    </source>
</evidence>
<feature type="signal peptide" evidence="3">
    <location>
        <begin position="1"/>
        <end position="22"/>
    </location>
</feature>
<proteinExistence type="predicted"/>
<dbReference type="PANTHER" id="PTHR10009">
    <property type="entry name" value="PROTEIN YELLOW-RELATED"/>
    <property type="match status" value="1"/>
</dbReference>
<feature type="chain" id="PRO_5021845801" description="Yellow" evidence="3">
    <location>
        <begin position="23"/>
        <end position="378"/>
    </location>
</feature>
<name>A0A512N2M4_9HYPH</name>
<reference evidence="4 5" key="1">
    <citation type="submission" date="2019-07" db="EMBL/GenBank/DDBJ databases">
        <title>Whole genome shotgun sequence of Reyranella soli NBRC 108950.</title>
        <authorList>
            <person name="Hosoyama A."/>
            <person name="Uohara A."/>
            <person name="Ohji S."/>
            <person name="Ichikawa N."/>
        </authorList>
    </citation>
    <scope>NUCLEOTIDE SEQUENCE [LARGE SCALE GENOMIC DNA]</scope>
    <source>
        <strain evidence="4 5">NBRC 108950</strain>
    </source>
</reference>
<dbReference type="RefSeq" id="WP_147145613.1">
    <property type="nucleotide sequence ID" value="NZ_BKAJ01000004.1"/>
</dbReference>
<keyword evidence="5" id="KW-1185">Reference proteome</keyword>
<dbReference type="OrthoDB" id="9797664at2"/>
<evidence type="ECO:0000256" key="2">
    <source>
        <dbReference type="ARBA" id="ARBA00022525"/>
    </source>
</evidence>
<organism evidence="4 5">
    <name type="scientific">Reyranella soli</name>
    <dbReference type="NCBI Taxonomy" id="1230389"/>
    <lineage>
        <taxon>Bacteria</taxon>
        <taxon>Pseudomonadati</taxon>
        <taxon>Pseudomonadota</taxon>
        <taxon>Alphaproteobacteria</taxon>
        <taxon>Hyphomicrobiales</taxon>
        <taxon>Reyranellaceae</taxon>
        <taxon>Reyranella</taxon>
    </lineage>
</organism>
<dbReference type="Pfam" id="PF03022">
    <property type="entry name" value="MRJP"/>
    <property type="match status" value="1"/>
</dbReference>
<dbReference type="InterPro" id="IPR011042">
    <property type="entry name" value="6-blade_b-propeller_TolB-like"/>
</dbReference>
<dbReference type="EMBL" id="BKAJ01000004">
    <property type="protein sequence ID" value="GEP53232.1"/>
    <property type="molecule type" value="Genomic_DNA"/>
</dbReference>
<dbReference type="Gene3D" id="2.120.10.30">
    <property type="entry name" value="TolB, C-terminal domain"/>
    <property type="match status" value="1"/>
</dbReference>
<evidence type="ECO:0000256" key="1">
    <source>
        <dbReference type="ARBA" id="ARBA00004613"/>
    </source>
</evidence>
<dbReference type="AlphaFoldDB" id="A0A512N2M4"/>
<comment type="caution">
    <text evidence="4">The sequence shown here is derived from an EMBL/GenBank/DDBJ whole genome shotgun (WGS) entry which is preliminary data.</text>
</comment>
<comment type="subcellular location">
    <subcellularLocation>
        <location evidence="1">Secreted</location>
    </subcellularLocation>
</comment>
<gene>
    <name evidence="4" type="ORF">RSO01_03980</name>
</gene>
<evidence type="ECO:0000313" key="4">
    <source>
        <dbReference type="EMBL" id="GEP53232.1"/>
    </source>
</evidence>
<accession>A0A512N2M4</accession>
<evidence type="ECO:0000313" key="5">
    <source>
        <dbReference type="Proteomes" id="UP000321058"/>
    </source>
</evidence>
<dbReference type="GO" id="GO:0005576">
    <property type="term" value="C:extracellular region"/>
    <property type="evidence" value="ECO:0007669"/>
    <property type="project" value="UniProtKB-SubCell"/>
</dbReference>
<keyword evidence="3" id="KW-0732">Signal</keyword>
<evidence type="ECO:0008006" key="6">
    <source>
        <dbReference type="Google" id="ProtNLM"/>
    </source>
</evidence>
<dbReference type="InterPro" id="IPR017996">
    <property type="entry name" value="MRJP/yellow-related"/>
</dbReference>
<protein>
    <recommendedName>
        <fullName evidence="6">Yellow</fullName>
    </recommendedName>
</protein>
<dbReference type="SUPFAM" id="SSF101898">
    <property type="entry name" value="NHL repeat"/>
    <property type="match status" value="1"/>
</dbReference>
<dbReference type="Proteomes" id="UP000321058">
    <property type="component" value="Unassembled WGS sequence"/>
</dbReference>
<sequence length="378" mass="40815">MVHRRFILAGGLAVLSAGLARAQTPAPRQEALAPAGKRPSFRLEQVARFDHQATGVAVSADGRVFVNFPRWTEDSPISVAEVAPDGTLKPYPDETWNSWRNAGGPAPSPRDHFVCVQSVVADNRGNLWVLDPASPGIDKVVPGGPKLVRIELATNKVAQVIHFGEDVALQGSYLNDVRFHPDGATAFITDSGARGALVVVDLQSGSAHARLDGHPSTQPEKGVEVAVKGEKIKRPDGRPFQAAADGIALSMDGLTLYWQALTGRTLYRIDTAALTSDNPEDAARKIEKVGVTHVADGLLMSRDGLLYLTAPEDNEVRTWTGERSETVIADDRLSWPDSLAEGPDGSIYVTASHLHEMPWFRQGAPNVLPTHLFRLVRS</sequence>
<keyword evidence="2" id="KW-0964">Secreted</keyword>